<accession>A0A6V8NRR2</accession>
<evidence type="ECO:0000313" key="2">
    <source>
        <dbReference type="Proteomes" id="UP000585609"/>
    </source>
</evidence>
<evidence type="ECO:0008006" key="3">
    <source>
        <dbReference type="Google" id="ProtNLM"/>
    </source>
</evidence>
<comment type="caution">
    <text evidence="1">The sequence shown here is derived from an EMBL/GenBank/DDBJ whole genome shotgun (WGS) entry which is preliminary data.</text>
</comment>
<dbReference type="Proteomes" id="UP000585609">
    <property type="component" value="Unassembled WGS sequence"/>
</dbReference>
<dbReference type="EMBL" id="BLRW01000037">
    <property type="protein sequence ID" value="GFP22975.1"/>
    <property type="molecule type" value="Genomic_DNA"/>
</dbReference>
<proteinExistence type="predicted"/>
<dbReference type="Gene3D" id="1.10.1370.30">
    <property type="match status" value="1"/>
</dbReference>
<sequence>MVDLEQYRQEVEVFLGELDKESYLHFAGHKEEANFSGVYEKHKELFARSAIEEIQELEEKAGGEEKRRLGYLLLFSMEHFLGQEVKEIQDQMAMQEARAKIDVQGQGIGYRYSHVVQMNEPDPERRALIESRRVEATERELNPNYVRLWEQVYSATRDLGYESYARMFSSLKRVDFQQLAQQLEPILDRTDDLYLENMDHVLRQEIGISLQEVRRSDIPYLMRGKEFDAYFRAERMMEVFYHTLKGLGVDLDEQKSIIVDAEPREKKSPRAFCAPVKIPQEIYLVIMPSGGQDDYEAFFHEGGHAQHFANVSSRQAIEYRYLGDNSVTEAYAFLFDHLPKNRYWLERMLGIERWERFLRFSHTLNLLSLRRYIAKLQYELKLHDGTPLEGKDELYTEILSRGVLVEYPKEMFLKDVDESFYCANYLRAWILEAQLEEYLKGEYGEAWFGEKKAGDFLRELWSYGQKYRADELAKELGYQGLDIDPLIRQADDALS</sequence>
<reference evidence="1 2" key="1">
    <citation type="journal article" date="2020" name="Front. Microbiol.">
        <title>Single-cell genomics of novel Actinobacteria with the Wood-Ljungdahl pathway discovered in a serpentinizing system.</title>
        <authorList>
            <person name="Merino N."/>
            <person name="Kawai M."/>
            <person name="Boyd E.S."/>
            <person name="Colman D.R."/>
            <person name="McGlynn S.E."/>
            <person name="Nealson K.H."/>
            <person name="Kurokawa K."/>
            <person name="Hongoh Y."/>
        </authorList>
    </citation>
    <scope>NUCLEOTIDE SEQUENCE [LARGE SCALE GENOMIC DNA]</scope>
    <source>
        <strain evidence="1 2">S09_30</strain>
    </source>
</reference>
<evidence type="ECO:0000313" key="1">
    <source>
        <dbReference type="EMBL" id="GFP22975.1"/>
    </source>
</evidence>
<protein>
    <recommendedName>
        <fullName evidence="3">Oligoendopeptidase F</fullName>
    </recommendedName>
</protein>
<dbReference type="SUPFAM" id="SSF55486">
    <property type="entry name" value="Metalloproteases ('zincins'), catalytic domain"/>
    <property type="match status" value="1"/>
</dbReference>
<dbReference type="AlphaFoldDB" id="A0A6V8NRR2"/>
<organism evidence="1 2">
    <name type="scientific">Candidatus Hakubella thermalkaliphila</name>
    <dbReference type="NCBI Taxonomy" id="2754717"/>
    <lineage>
        <taxon>Bacteria</taxon>
        <taxon>Bacillati</taxon>
        <taxon>Actinomycetota</taxon>
        <taxon>Actinomycetota incertae sedis</taxon>
        <taxon>Candidatus Hakubellales</taxon>
        <taxon>Candidatus Hakubellaceae</taxon>
        <taxon>Candidatus Hakubella</taxon>
    </lineage>
</organism>
<gene>
    <name evidence="1" type="ORF">HKBW3S09_00442</name>
</gene>
<name>A0A6V8NRR2_9ACTN</name>